<accession>A0A9W7BX58</accession>
<feature type="compositionally biased region" description="Polar residues" evidence="1">
    <location>
        <begin position="529"/>
        <end position="538"/>
    </location>
</feature>
<feature type="compositionally biased region" description="Polar residues" evidence="1">
    <location>
        <begin position="561"/>
        <end position="581"/>
    </location>
</feature>
<feature type="compositionally biased region" description="Polar residues" evidence="1">
    <location>
        <begin position="44"/>
        <end position="53"/>
    </location>
</feature>
<feature type="compositionally biased region" description="Low complexity" evidence="1">
    <location>
        <begin position="546"/>
        <end position="556"/>
    </location>
</feature>
<feature type="region of interest" description="Disordered" evidence="1">
    <location>
        <begin position="509"/>
        <end position="585"/>
    </location>
</feature>
<evidence type="ECO:0000313" key="3">
    <source>
        <dbReference type="Proteomes" id="UP001165160"/>
    </source>
</evidence>
<evidence type="ECO:0000256" key="1">
    <source>
        <dbReference type="SAM" id="MobiDB-lite"/>
    </source>
</evidence>
<feature type="region of interest" description="Disordered" evidence="1">
    <location>
        <begin position="188"/>
        <end position="216"/>
    </location>
</feature>
<dbReference type="Proteomes" id="UP001165160">
    <property type="component" value="Unassembled WGS sequence"/>
</dbReference>
<sequence>MSTSFPIHNEESTGTHVSRSPPHAPLHVQAQNPSLVESDVSFDRGQSSISNPSLFVRTDLDRSPLSSSPPERDRQGSTPSDHHRMPQEQMIEFVKGIPAGEDIDCESLLRKFFNDKTSAHAVALPGEGEGLIHEAVKRGWWRAADELLSRGSLLDFKKLNSMISDAAQYDNDQLNRVLRKHLDDRKREAGKTALGSPSLNFAEPPDLSSPDYLPLPPRSTVSAPKHLSEIDNCFVASGSWMENTQTVKIHDNYMNWGTETRIENLIYLLDNLKKRERTLQHDLVDATDAKSGAKELLIQAHEILTGEEAKISDRIWLIRVLESEVRNVIEQLNDKVQALKSIQKMEIDNCHSSSSSKTSSSTSPSTSSPPSPPKDRTMSPSTSIYTSPSRNSSSFNFDPSSLERESSMRLNKLLNNANSISVMDLHDRTLADIRNERGQVQSELLNIIEEREVLIQKLHKIQSLKAAASLPPSRPTDKIKMTRSPHLTPPSQAVFEKVDELDRERFQLDDITSSQDGGEAARCGAAQPRRSSLSNQMKSFDRESRASSSAASASRSILGGSVNSTGRSVVSGESTGTTNSEVFMPISPPLQMFDKQEVPSGDSMYRMTTLDSPVRTLKAQSVLSPRANNAITDAQSLLAAGLEKLWSSDKAAMQSIDELGKTAELREQTLERLHDAKGGGGEVDVKVAGGGYNSPPAVVFERPRQNSVVTMSARKLAYEVNEGEVEEEEKKKPMEKTASSELFDISLM</sequence>
<evidence type="ECO:0000313" key="2">
    <source>
        <dbReference type="EMBL" id="GMH94328.1"/>
    </source>
</evidence>
<protein>
    <submittedName>
        <fullName evidence="2">Uncharacterized protein</fullName>
    </submittedName>
</protein>
<feature type="region of interest" description="Disordered" evidence="1">
    <location>
        <begin position="467"/>
        <end position="492"/>
    </location>
</feature>
<organism evidence="2 3">
    <name type="scientific">Triparma verrucosa</name>
    <dbReference type="NCBI Taxonomy" id="1606542"/>
    <lineage>
        <taxon>Eukaryota</taxon>
        <taxon>Sar</taxon>
        <taxon>Stramenopiles</taxon>
        <taxon>Ochrophyta</taxon>
        <taxon>Bolidophyceae</taxon>
        <taxon>Parmales</taxon>
        <taxon>Triparmaceae</taxon>
        <taxon>Triparma</taxon>
    </lineage>
</organism>
<feature type="region of interest" description="Disordered" evidence="1">
    <location>
        <begin position="347"/>
        <end position="401"/>
    </location>
</feature>
<gene>
    <name evidence="2" type="ORF">TrVE_jg6611</name>
</gene>
<reference evidence="3" key="1">
    <citation type="journal article" date="2023" name="Commun. Biol.">
        <title>Genome analysis of Parmales, the sister group of diatoms, reveals the evolutionary specialization of diatoms from phago-mixotrophs to photoautotrophs.</title>
        <authorList>
            <person name="Ban H."/>
            <person name="Sato S."/>
            <person name="Yoshikawa S."/>
            <person name="Yamada K."/>
            <person name="Nakamura Y."/>
            <person name="Ichinomiya M."/>
            <person name="Sato N."/>
            <person name="Blanc-Mathieu R."/>
            <person name="Endo H."/>
            <person name="Kuwata A."/>
            <person name="Ogata H."/>
        </authorList>
    </citation>
    <scope>NUCLEOTIDE SEQUENCE [LARGE SCALE GENOMIC DNA]</scope>
    <source>
        <strain evidence="3">NIES 3699</strain>
    </source>
</reference>
<feature type="compositionally biased region" description="Low complexity" evidence="1">
    <location>
        <begin position="352"/>
        <end position="366"/>
    </location>
</feature>
<dbReference type="AlphaFoldDB" id="A0A9W7BX58"/>
<feature type="compositionally biased region" description="Polar residues" evidence="1">
    <location>
        <begin position="378"/>
        <end position="399"/>
    </location>
</feature>
<feature type="compositionally biased region" description="Basic and acidic residues" evidence="1">
    <location>
        <begin position="70"/>
        <end position="86"/>
    </location>
</feature>
<proteinExistence type="predicted"/>
<dbReference type="EMBL" id="BRXX01000153">
    <property type="protein sequence ID" value="GMH94328.1"/>
    <property type="molecule type" value="Genomic_DNA"/>
</dbReference>
<keyword evidence="3" id="KW-1185">Reference proteome</keyword>
<name>A0A9W7BX58_9STRA</name>
<comment type="caution">
    <text evidence="2">The sequence shown here is derived from an EMBL/GenBank/DDBJ whole genome shotgun (WGS) entry which is preliminary data.</text>
</comment>
<feature type="region of interest" description="Disordered" evidence="1">
    <location>
        <begin position="1"/>
        <end position="87"/>
    </location>
</feature>
<feature type="region of interest" description="Disordered" evidence="1">
    <location>
        <begin position="724"/>
        <end position="748"/>
    </location>
</feature>